<dbReference type="Proteomes" id="UP000054097">
    <property type="component" value="Unassembled WGS sequence"/>
</dbReference>
<organism evidence="2 3">
    <name type="scientific">Serendipita vermifera MAFF 305830</name>
    <dbReference type="NCBI Taxonomy" id="933852"/>
    <lineage>
        <taxon>Eukaryota</taxon>
        <taxon>Fungi</taxon>
        <taxon>Dikarya</taxon>
        <taxon>Basidiomycota</taxon>
        <taxon>Agaricomycotina</taxon>
        <taxon>Agaricomycetes</taxon>
        <taxon>Sebacinales</taxon>
        <taxon>Serendipitaceae</taxon>
        <taxon>Serendipita</taxon>
    </lineage>
</organism>
<gene>
    <name evidence="2" type="ORF">M408DRAFT_328531</name>
</gene>
<feature type="transmembrane region" description="Helical" evidence="1">
    <location>
        <begin position="207"/>
        <end position="227"/>
    </location>
</feature>
<name>A0A0C2XKY0_SERVB</name>
<feature type="transmembrane region" description="Helical" evidence="1">
    <location>
        <begin position="233"/>
        <end position="249"/>
    </location>
</feature>
<accession>A0A0C2XKY0</accession>
<evidence type="ECO:0000256" key="1">
    <source>
        <dbReference type="SAM" id="Phobius"/>
    </source>
</evidence>
<evidence type="ECO:0000313" key="3">
    <source>
        <dbReference type="Proteomes" id="UP000054097"/>
    </source>
</evidence>
<dbReference type="EMBL" id="KN824287">
    <property type="protein sequence ID" value="KIM29662.1"/>
    <property type="molecule type" value="Genomic_DNA"/>
</dbReference>
<keyword evidence="3" id="KW-1185">Reference proteome</keyword>
<dbReference type="HOGENOM" id="CLU_594423_0_0_1"/>
<reference evidence="3" key="2">
    <citation type="submission" date="2015-01" db="EMBL/GenBank/DDBJ databases">
        <title>Evolutionary Origins and Diversification of the Mycorrhizal Mutualists.</title>
        <authorList>
            <consortium name="DOE Joint Genome Institute"/>
            <consortium name="Mycorrhizal Genomics Consortium"/>
            <person name="Kohler A."/>
            <person name="Kuo A."/>
            <person name="Nagy L.G."/>
            <person name="Floudas D."/>
            <person name="Copeland A."/>
            <person name="Barry K.W."/>
            <person name="Cichocki N."/>
            <person name="Veneault-Fourrey C."/>
            <person name="LaButti K."/>
            <person name="Lindquist E.A."/>
            <person name="Lipzen A."/>
            <person name="Lundell T."/>
            <person name="Morin E."/>
            <person name="Murat C."/>
            <person name="Riley R."/>
            <person name="Ohm R."/>
            <person name="Sun H."/>
            <person name="Tunlid A."/>
            <person name="Henrissat B."/>
            <person name="Grigoriev I.V."/>
            <person name="Hibbett D.S."/>
            <person name="Martin F."/>
        </authorList>
    </citation>
    <scope>NUCLEOTIDE SEQUENCE [LARGE SCALE GENOMIC DNA]</scope>
    <source>
        <strain evidence="3">MAFF 305830</strain>
    </source>
</reference>
<feature type="transmembrane region" description="Helical" evidence="1">
    <location>
        <begin position="124"/>
        <end position="149"/>
    </location>
</feature>
<dbReference type="OrthoDB" id="5381783at2759"/>
<protein>
    <submittedName>
        <fullName evidence="2">Uncharacterized protein</fullName>
    </submittedName>
</protein>
<keyword evidence="1" id="KW-1133">Transmembrane helix</keyword>
<dbReference type="STRING" id="933852.A0A0C2XKY0"/>
<proteinExistence type="predicted"/>
<sequence>MFGGALVPLKTLVEHLTSNMTSLHPAVKMCQTDIVTIAVKSDMIFKELPFNFSTMWLRDVIAFQPSSIPQNDVVVVSLDLKDTPDTPLESRSIFRKALIDLTGFVTGALLIGSVYWSFLWVDVWGASLFIIYTIHWFASTLIAFCEVITYETPKVSGKMDTQTYHYAVHERMGGGIVVFRGYKIVFEKLARSRWVFNRSWRNNFLHWFWMTSGALSALASVACMVNMQTELQLAFLGILSYSSLAEIWVTQCARGAQLKALIGARGDYLRPQYIRGKQKRAFGMIHASLALPAAYRLQDVRWTGLGLLPPPFEQLQVLLDTLNGVPNEKAPPPPFPPRPISKIEFEEAIAHFRENFAIRDPDLIDELVEEVRAAWKIREQDPDDKKPPTSKV</sequence>
<feature type="transmembrane region" description="Helical" evidence="1">
    <location>
        <begin position="97"/>
        <end position="118"/>
    </location>
</feature>
<keyword evidence="1" id="KW-0812">Transmembrane</keyword>
<evidence type="ECO:0000313" key="2">
    <source>
        <dbReference type="EMBL" id="KIM29662.1"/>
    </source>
</evidence>
<dbReference type="AlphaFoldDB" id="A0A0C2XKY0"/>
<reference evidence="2 3" key="1">
    <citation type="submission" date="2014-04" db="EMBL/GenBank/DDBJ databases">
        <authorList>
            <consortium name="DOE Joint Genome Institute"/>
            <person name="Kuo A."/>
            <person name="Zuccaro A."/>
            <person name="Kohler A."/>
            <person name="Nagy L.G."/>
            <person name="Floudas D."/>
            <person name="Copeland A."/>
            <person name="Barry K.W."/>
            <person name="Cichocki N."/>
            <person name="Veneault-Fourrey C."/>
            <person name="LaButti K."/>
            <person name="Lindquist E.A."/>
            <person name="Lipzen A."/>
            <person name="Lundell T."/>
            <person name="Morin E."/>
            <person name="Murat C."/>
            <person name="Sun H."/>
            <person name="Tunlid A."/>
            <person name="Henrissat B."/>
            <person name="Grigoriev I.V."/>
            <person name="Hibbett D.S."/>
            <person name="Martin F."/>
            <person name="Nordberg H.P."/>
            <person name="Cantor M.N."/>
            <person name="Hua S.X."/>
        </authorList>
    </citation>
    <scope>NUCLEOTIDE SEQUENCE [LARGE SCALE GENOMIC DNA]</scope>
    <source>
        <strain evidence="2 3">MAFF 305830</strain>
    </source>
</reference>
<keyword evidence="1" id="KW-0472">Membrane</keyword>